<dbReference type="Proteomes" id="UP000015101">
    <property type="component" value="Unassembled WGS sequence"/>
</dbReference>
<dbReference type="EMBL" id="KB097519">
    <property type="protein sequence ID" value="ESN95570.1"/>
    <property type="molecule type" value="Genomic_DNA"/>
</dbReference>
<reference evidence="5 7" key="2">
    <citation type="journal article" date="2013" name="Nature">
        <title>Insights into bilaterian evolution from three spiralian genomes.</title>
        <authorList>
            <person name="Simakov O."/>
            <person name="Marletaz F."/>
            <person name="Cho S.J."/>
            <person name="Edsinger-Gonzales E."/>
            <person name="Havlak P."/>
            <person name="Hellsten U."/>
            <person name="Kuo D.H."/>
            <person name="Larsson T."/>
            <person name="Lv J."/>
            <person name="Arendt D."/>
            <person name="Savage R."/>
            <person name="Osoegawa K."/>
            <person name="de Jong P."/>
            <person name="Grimwood J."/>
            <person name="Chapman J.A."/>
            <person name="Shapiro H."/>
            <person name="Aerts A."/>
            <person name="Otillar R.P."/>
            <person name="Terry A.Y."/>
            <person name="Boore J.L."/>
            <person name="Grigoriev I.V."/>
            <person name="Lindberg D.R."/>
            <person name="Seaver E.C."/>
            <person name="Weisblat D.A."/>
            <person name="Putnam N.H."/>
            <person name="Rokhsar D.S."/>
        </authorList>
    </citation>
    <scope>NUCLEOTIDE SEQUENCE</scope>
</reference>
<dbReference type="Pfam" id="PF00307">
    <property type="entry name" value="CH"/>
    <property type="match status" value="1"/>
</dbReference>
<dbReference type="GeneID" id="20216658"/>
<organism evidence="6 7">
    <name type="scientific">Helobdella robusta</name>
    <name type="common">Californian leech</name>
    <dbReference type="NCBI Taxonomy" id="6412"/>
    <lineage>
        <taxon>Eukaryota</taxon>
        <taxon>Metazoa</taxon>
        <taxon>Spiralia</taxon>
        <taxon>Lophotrochozoa</taxon>
        <taxon>Annelida</taxon>
        <taxon>Clitellata</taxon>
        <taxon>Hirudinea</taxon>
        <taxon>Rhynchobdellida</taxon>
        <taxon>Glossiphoniidae</taxon>
        <taxon>Helobdella</taxon>
    </lineage>
</organism>
<evidence type="ECO:0000256" key="1">
    <source>
        <dbReference type="ARBA" id="ARBA00022737"/>
    </source>
</evidence>
<dbReference type="AlphaFoldDB" id="T1G6G1"/>
<dbReference type="GO" id="GO:0003779">
    <property type="term" value="F:actin binding"/>
    <property type="evidence" value="ECO:0007669"/>
    <property type="project" value="UniProtKB-KW"/>
</dbReference>
<dbReference type="PROSITE" id="PS50021">
    <property type="entry name" value="CH"/>
    <property type="match status" value="1"/>
</dbReference>
<evidence type="ECO:0000256" key="2">
    <source>
        <dbReference type="ARBA" id="ARBA00023203"/>
    </source>
</evidence>
<dbReference type="RefSeq" id="XP_009026319.1">
    <property type="nucleotide sequence ID" value="XM_009028071.1"/>
</dbReference>
<name>T1G6G1_HELRO</name>
<evidence type="ECO:0000313" key="6">
    <source>
        <dbReference type="EnsemblMetazoa" id="HelroP86724"/>
    </source>
</evidence>
<dbReference type="SMART" id="SM00033">
    <property type="entry name" value="CH"/>
    <property type="match status" value="1"/>
</dbReference>
<gene>
    <name evidence="6" type="primary">20216658</name>
    <name evidence="5" type="ORF">HELRODRAFT_86724</name>
</gene>
<evidence type="ECO:0000256" key="3">
    <source>
        <dbReference type="SAM" id="Phobius"/>
    </source>
</evidence>
<dbReference type="PROSITE" id="PS00020">
    <property type="entry name" value="ACTININ_2"/>
    <property type="match status" value="1"/>
</dbReference>
<evidence type="ECO:0000313" key="7">
    <source>
        <dbReference type="Proteomes" id="UP000015101"/>
    </source>
</evidence>
<keyword evidence="2" id="KW-0009">Actin-binding</keyword>
<dbReference type="InterPro" id="IPR001589">
    <property type="entry name" value="Actinin_actin-bd_CS"/>
</dbReference>
<dbReference type="SUPFAM" id="SSF47576">
    <property type="entry name" value="Calponin-homology domain, CH-domain"/>
    <property type="match status" value="1"/>
</dbReference>
<feature type="domain" description="Calponin-homology (CH)" evidence="4">
    <location>
        <begin position="8"/>
        <end position="113"/>
    </location>
</feature>
<dbReference type="STRING" id="6412.T1G6G1"/>
<evidence type="ECO:0000259" key="4">
    <source>
        <dbReference type="PROSITE" id="PS50021"/>
    </source>
</evidence>
<keyword evidence="3" id="KW-1133">Transmembrane helix</keyword>
<dbReference type="KEGG" id="hro:HELRODRAFT_86724"/>
<dbReference type="PROSITE" id="PS00019">
    <property type="entry name" value="ACTININ_1"/>
    <property type="match status" value="1"/>
</dbReference>
<feature type="transmembrane region" description="Helical" evidence="3">
    <location>
        <begin position="110"/>
        <end position="136"/>
    </location>
</feature>
<protein>
    <recommendedName>
        <fullName evidence="4">Calponin-homology (CH) domain-containing protein</fullName>
    </recommendedName>
</protein>
<evidence type="ECO:0000313" key="5">
    <source>
        <dbReference type="EMBL" id="ESN95570.1"/>
    </source>
</evidence>
<keyword evidence="3" id="KW-0812">Transmembrane</keyword>
<proteinExistence type="predicted"/>
<dbReference type="Gene3D" id="1.10.418.10">
    <property type="entry name" value="Calponin-like domain"/>
    <property type="match status" value="1"/>
</dbReference>
<dbReference type="EMBL" id="AMQM01006814">
    <property type="status" value="NOT_ANNOTATED_CDS"/>
    <property type="molecule type" value="Genomic_DNA"/>
</dbReference>
<keyword evidence="3" id="KW-0472">Membrane</keyword>
<dbReference type="InterPro" id="IPR036872">
    <property type="entry name" value="CH_dom_sf"/>
</dbReference>
<keyword evidence="1" id="KW-0677">Repeat</keyword>
<dbReference type="EnsemblMetazoa" id="HelroT86724">
    <property type="protein sequence ID" value="HelroP86724"/>
    <property type="gene ID" value="HelroG86724"/>
</dbReference>
<sequence length="137" mass="15821">MFAGEREDVQKRTFTKWMNSRLVRANKQPIQNFVEDLRDGIVLMQLLEILTGKNLNPERGSSRVHQLNNVDHIIKFMEKHYNIKLVNISSDDVVDGNLKLILGLVWNIVLHWQVCLSLCLIVCLFVGLFVCLPVFVC</sequence>
<dbReference type="PANTHER" id="PTHR11915">
    <property type="entry name" value="SPECTRIN/FILAMIN RELATED CYTOSKELETAL PROTEIN"/>
    <property type="match status" value="1"/>
</dbReference>
<reference evidence="7" key="1">
    <citation type="submission" date="2012-12" db="EMBL/GenBank/DDBJ databases">
        <authorList>
            <person name="Hellsten U."/>
            <person name="Grimwood J."/>
            <person name="Chapman J.A."/>
            <person name="Shapiro H."/>
            <person name="Aerts A."/>
            <person name="Otillar R.P."/>
            <person name="Terry A.Y."/>
            <person name="Boore J.L."/>
            <person name="Simakov O."/>
            <person name="Marletaz F."/>
            <person name="Cho S.-J."/>
            <person name="Edsinger-Gonzales E."/>
            <person name="Havlak P."/>
            <person name="Kuo D.-H."/>
            <person name="Larsson T."/>
            <person name="Lv J."/>
            <person name="Arendt D."/>
            <person name="Savage R."/>
            <person name="Osoegawa K."/>
            <person name="de Jong P."/>
            <person name="Lindberg D.R."/>
            <person name="Seaver E.C."/>
            <person name="Weisblat D.A."/>
            <person name="Putnam N.H."/>
            <person name="Grigoriev I.V."/>
            <person name="Rokhsar D.S."/>
        </authorList>
    </citation>
    <scope>NUCLEOTIDE SEQUENCE</scope>
</reference>
<dbReference type="OrthoDB" id="18853at2759"/>
<dbReference type="OMA" id="AMSISFI"/>
<dbReference type="InterPro" id="IPR001715">
    <property type="entry name" value="CH_dom"/>
</dbReference>
<dbReference type="CDD" id="cd21186">
    <property type="entry name" value="CH_DMD-like_rpt1"/>
    <property type="match status" value="1"/>
</dbReference>
<dbReference type="CTD" id="20216658"/>
<dbReference type="HOGENOM" id="CLU_005217_2_3_1"/>
<accession>T1G6G1</accession>
<reference evidence="6" key="3">
    <citation type="submission" date="2015-06" db="UniProtKB">
        <authorList>
            <consortium name="EnsemblMetazoa"/>
        </authorList>
    </citation>
    <scope>IDENTIFICATION</scope>
</reference>
<dbReference type="InParanoid" id="T1G6G1"/>
<dbReference type="eggNOG" id="KOG4286">
    <property type="taxonomic scope" value="Eukaryota"/>
</dbReference>
<keyword evidence="7" id="KW-1185">Reference proteome</keyword>